<dbReference type="RefSeq" id="WP_159551386.1">
    <property type="nucleotide sequence ID" value="NZ_CP035042.1"/>
</dbReference>
<dbReference type="GO" id="GO:0008703">
    <property type="term" value="F:5-amino-6-(5-phosphoribosylamino)uracil reductase activity"/>
    <property type="evidence" value="ECO:0007669"/>
    <property type="project" value="InterPro"/>
</dbReference>
<dbReference type="Pfam" id="PF01872">
    <property type="entry name" value="RibD_C"/>
    <property type="match status" value="1"/>
</dbReference>
<dbReference type="Proteomes" id="UP000464013">
    <property type="component" value="Chromosome"/>
</dbReference>
<dbReference type="KEGG" id="htx:EKK97_09440"/>
<dbReference type="PANTHER" id="PTHR38011:SF12">
    <property type="entry name" value="BIFUNCTIONAL DEAMINASE-REDUCTASE DOMAIN PROTEIN"/>
    <property type="match status" value="1"/>
</dbReference>
<accession>A0A6I6SN03</accession>
<protein>
    <submittedName>
        <fullName evidence="2">Dihydrofolate reductase</fullName>
    </submittedName>
</protein>
<evidence type="ECO:0000313" key="2">
    <source>
        <dbReference type="EMBL" id="QHC49784.1"/>
    </source>
</evidence>
<proteinExistence type="predicted"/>
<evidence type="ECO:0000313" key="3">
    <source>
        <dbReference type="Proteomes" id="UP000464013"/>
    </source>
</evidence>
<dbReference type="Gene3D" id="3.40.430.10">
    <property type="entry name" value="Dihydrofolate Reductase, subunit A"/>
    <property type="match status" value="1"/>
</dbReference>
<evidence type="ECO:0000259" key="1">
    <source>
        <dbReference type="Pfam" id="PF01872"/>
    </source>
</evidence>
<dbReference type="InterPro" id="IPR024072">
    <property type="entry name" value="DHFR-like_dom_sf"/>
</dbReference>
<keyword evidence="3" id="KW-1185">Reference proteome</keyword>
<organism evidence="2 3">
    <name type="scientific">Billgrantia tianxiuensis</name>
    <dbReference type="NCBI Taxonomy" id="2497861"/>
    <lineage>
        <taxon>Bacteria</taxon>
        <taxon>Pseudomonadati</taxon>
        <taxon>Pseudomonadota</taxon>
        <taxon>Gammaproteobacteria</taxon>
        <taxon>Oceanospirillales</taxon>
        <taxon>Halomonadaceae</taxon>
        <taxon>Billgrantia</taxon>
    </lineage>
</organism>
<dbReference type="OrthoDB" id="2313602at2"/>
<dbReference type="PANTHER" id="PTHR38011">
    <property type="entry name" value="DIHYDROFOLATE REDUCTASE FAMILY PROTEIN (AFU_ORTHOLOGUE AFUA_8G06820)"/>
    <property type="match status" value="1"/>
</dbReference>
<sequence length="224" mass="24780">MSQLRVSCFSISLDGFAAGPEQSLENPMGINGLENQDWQFATATFQQRVLGKEGGETSTDDDFVTRGFDNVGAWIMGRNMFGPVRGPWRDESWKGWWGDNPPFHMPVFVLTHHPRDPVEMPDGTTFYFVTQGIHAALERAREAAGDRDVRLGGGVATVQQYLSAQLVDELHLAVTPVLLGAGEHLFTGLNMRALGYRCVERVATEKVTHMVLRRSAARANGYPS</sequence>
<dbReference type="AlphaFoldDB" id="A0A6I6SN03"/>
<dbReference type="GO" id="GO:0009231">
    <property type="term" value="P:riboflavin biosynthetic process"/>
    <property type="evidence" value="ECO:0007669"/>
    <property type="project" value="InterPro"/>
</dbReference>
<name>A0A6I6SN03_9GAMM</name>
<dbReference type="InterPro" id="IPR002734">
    <property type="entry name" value="RibDG_C"/>
</dbReference>
<dbReference type="EMBL" id="CP035042">
    <property type="protein sequence ID" value="QHC49784.1"/>
    <property type="molecule type" value="Genomic_DNA"/>
</dbReference>
<dbReference type="InterPro" id="IPR050765">
    <property type="entry name" value="Riboflavin_Biosynth_HTPR"/>
</dbReference>
<reference evidence="2 3" key="1">
    <citation type="submission" date="2019-01" db="EMBL/GenBank/DDBJ databases">
        <title>Complete genome of a denitifying bacterium Halomons sp. BC-M4-5.</title>
        <authorList>
            <person name="Wang L."/>
            <person name="Shao Z."/>
        </authorList>
    </citation>
    <scope>NUCLEOTIDE SEQUENCE [LARGE SCALE GENOMIC DNA]</scope>
    <source>
        <strain evidence="2 3">BC-M4-5</strain>
    </source>
</reference>
<feature type="domain" description="Bacterial bifunctional deaminase-reductase C-terminal" evidence="1">
    <location>
        <begin position="9"/>
        <end position="202"/>
    </location>
</feature>
<dbReference type="SUPFAM" id="SSF53597">
    <property type="entry name" value="Dihydrofolate reductase-like"/>
    <property type="match status" value="1"/>
</dbReference>
<gene>
    <name evidence="2" type="ORF">EKK97_09440</name>
</gene>